<keyword evidence="6" id="KW-1185">Reference proteome</keyword>
<reference evidence="5 6" key="1">
    <citation type="submission" date="2022-09" db="EMBL/GenBank/DDBJ databases">
        <authorList>
            <person name="Palmer J.M."/>
        </authorList>
    </citation>
    <scope>NUCLEOTIDE SEQUENCE [LARGE SCALE GENOMIC DNA]</scope>
    <source>
        <strain evidence="5 6">DSM 7382</strain>
    </source>
</reference>
<dbReference type="InterPro" id="IPR018392">
    <property type="entry name" value="LysM"/>
</dbReference>
<dbReference type="PANTHER" id="PTHR34997">
    <property type="entry name" value="AM15"/>
    <property type="match status" value="1"/>
</dbReference>
<dbReference type="Pfam" id="PF01476">
    <property type="entry name" value="LysM"/>
    <property type="match status" value="2"/>
</dbReference>
<dbReference type="InterPro" id="IPR036779">
    <property type="entry name" value="LysM_dom_sf"/>
</dbReference>
<dbReference type="SMART" id="SM00257">
    <property type="entry name" value="LysM"/>
    <property type="match status" value="2"/>
</dbReference>
<dbReference type="EMBL" id="JASBNA010000011">
    <property type="protein sequence ID" value="KAK7688048.1"/>
    <property type="molecule type" value="Genomic_DNA"/>
</dbReference>
<feature type="signal peptide" evidence="3">
    <location>
        <begin position="1"/>
        <end position="17"/>
    </location>
</feature>
<evidence type="ECO:0000256" key="2">
    <source>
        <dbReference type="ARBA" id="ARBA00023026"/>
    </source>
</evidence>
<evidence type="ECO:0000259" key="4">
    <source>
        <dbReference type="PROSITE" id="PS51782"/>
    </source>
</evidence>
<keyword evidence="1" id="KW-0147">Chitin-binding</keyword>
<dbReference type="SUPFAM" id="SSF54106">
    <property type="entry name" value="LysM domain"/>
    <property type="match status" value="2"/>
</dbReference>
<dbReference type="AlphaFoldDB" id="A0AAW0G3Y9"/>
<evidence type="ECO:0000256" key="3">
    <source>
        <dbReference type="SAM" id="SignalP"/>
    </source>
</evidence>
<dbReference type="PROSITE" id="PS51782">
    <property type="entry name" value="LYSM"/>
    <property type="match status" value="2"/>
</dbReference>
<feature type="domain" description="LysM" evidence="4">
    <location>
        <begin position="27"/>
        <end position="71"/>
    </location>
</feature>
<keyword evidence="2" id="KW-0843">Virulence</keyword>
<dbReference type="CDD" id="cd00118">
    <property type="entry name" value="LysM"/>
    <property type="match status" value="1"/>
</dbReference>
<comment type="caution">
    <text evidence="5">The sequence shown here is derived from an EMBL/GenBank/DDBJ whole genome shotgun (WGS) entry which is preliminary data.</text>
</comment>
<organism evidence="5 6">
    <name type="scientific">Cerrena zonata</name>
    <dbReference type="NCBI Taxonomy" id="2478898"/>
    <lineage>
        <taxon>Eukaryota</taxon>
        <taxon>Fungi</taxon>
        <taxon>Dikarya</taxon>
        <taxon>Basidiomycota</taxon>
        <taxon>Agaricomycotina</taxon>
        <taxon>Agaricomycetes</taxon>
        <taxon>Polyporales</taxon>
        <taxon>Cerrenaceae</taxon>
        <taxon>Cerrena</taxon>
    </lineage>
</organism>
<dbReference type="PANTHER" id="PTHR34997:SF1">
    <property type="entry name" value="PEPTIDOGLYCAN-BINDING LYSIN DOMAIN"/>
    <property type="match status" value="1"/>
</dbReference>
<dbReference type="InterPro" id="IPR052210">
    <property type="entry name" value="LysM1-like"/>
</dbReference>
<dbReference type="Proteomes" id="UP001385951">
    <property type="component" value="Unassembled WGS sequence"/>
</dbReference>
<name>A0AAW0G3Y9_9APHY</name>
<accession>A0AAW0G3Y9</accession>
<proteinExistence type="predicted"/>
<feature type="chain" id="PRO_5043889185" description="LysM domain-containing protein" evidence="3">
    <location>
        <begin position="18"/>
        <end position="136"/>
    </location>
</feature>
<gene>
    <name evidence="5" type="ORF">QCA50_008418</name>
</gene>
<dbReference type="Gene3D" id="3.10.350.10">
    <property type="entry name" value="LysM domain"/>
    <property type="match status" value="2"/>
</dbReference>
<evidence type="ECO:0000313" key="5">
    <source>
        <dbReference type="EMBL" id="KAK7688048.1"/>
    </source>
</evidence>
<sequence>MFMKIAILAILATAISAYPQAQCALGRTYTVQPGDTCNGISGQQSVPLFQLTSANTGLNCNNLLVGQSICLADVGQDCTDVHVVGMNENCASIAMDAHIPLTTLFANNGNINDPSCNNISVGDVLCVASTAIPYGA</sequence>
<evidence type="ECO:0000256" key="1">
    <source>
        <dbReference type="ARBA" id="ARBA00022669"/>
    </source>
</evidence>
<protein>
    <recommendedName>
        <fullName evidence="4">LysM domain-containing protein</fullName>
    </recommendedName>
</protein>
<feature type="domain" description="LysM" evidence="4">
    <location>
        <begin position="80"/>
        <end position="127"/>
    </location>
</feature>
<keyword evidence="3" id="KW-0732">Signal</keyword>
<dbReference type="GO" id="GO:0008061">
    <property type="term" value="F:chitin binding"/>
    <property type="evidence" value="ECO:0007669"/>
    <property type="project" value="UniProtKB-KW"/>
</dbReference>
<evidence type="ECO:0000313" key="6">
    <source>
        <dbReference type="Proteomes" id="UP001385951"/>
    </source>
</evidence>